<evidence type="ECO:0000256" key="8">
    <source>
        <dbReference type="ARBA" id="ARBA00023136"/>
    </source>
</evidence>
<evidence type="ECO:0000256" key="2">
    <source>
        <dbReference type="ARBA" id="ARBA00022448"/>
    </source>
</evidence>
<dbReference type="OrthoDB" id="5402602at2759"/>
<evidence type="ECO:0000313" key="14">
    <source>
        <dbReference type="Proteomes" id="UP000594454"/>
    </source>
</evidence>
<evidence type="ECO:0000256" key="10">
    <source>
        <dbReference type="ARBA" id="ARBA00023303"/>
    </source>
</evidence>
<organism evidence="13 14">
    <name type="scientific">Hermetia illucens</name>
    <name type="common">Black soldier fly</name>
    <dbReference type="NCBI Taxonomy" id="343691"/>
    <lineage>
        <taxon>Eukaryota</taxon>
        <taxon>Metazoa</taxon>
        <taxon>Ecdysozoa</taxon>
        <taxon>Arthropoda</taxon>
        <taxon>Hexapoda</taxon>
        <taxon>Insecta</taxon>
        <taxon>Pterygota</taxon>
        <taxon>Neoptera</taxon>
        <taxon>Endopterygota</taxon>
        <taxon>Diptera</taxon>
        <taxon>Brachycera</taxon>
        <taxon>Stratiomyomorpha</taxon>
        <taxon>Stratiomyidae</taxon>
        <taxon>Hermetiinae</taxon>
        <taxon>Hermetia</taxon>
    </lineage>
</organism>
<evidence type="ECO:0000256" key="4">
    <source>
        <dbReference type="ARBA" id="ARBA00022737"/>
    </source>
</evidence>
<keyword evidence="14" id="KW-1185">Reference proteome</keyword>
<feature type="transmembrane region" description="Helical" evidence="11">
    <location>
        <begin position="388"/>
        <end position="408"/>
    </location>
</feature>
<evidence type="ECO:0000259" key="12">
    <source>
        <dbReference type="Pfam" id="PF00520"/>
    </source>
</evidence>
<keyword evidence="4" id="KW-0677">Repeat</keyword>
<keyword evidence="7" id="KW-0406">Ion transport</keyword>
<evidence type="ECO:0000256" key="9">
    <source>
        <dbReference type="ARBA" id="ARBA00023180"/>
    </source>
</evidence>
<feature type="transmembrane region" description="Helical" evidence="11">
    <location>
        <begin position="238"/>
        <end position="261"/>
    </location>
</feature>
<evidence type="ECO:0000313" key="13">
    <source>
        <dbReference type="EMBL" id="CAD7092217.1"/>
    </source>
</evidence>
<evidence type="ECO:0000256" key="11">
    <source>
        <dbReference type="SAM" id="Phobius"/>
    </source>
</evidence>
<keyword evidence="3 11" id="KW-0812">Transmembrane</keyword>
<evidence type="ECO:0000256" key="6">
    <source>
        <dbReference type="ARBA" id="ARBA00023043"/>
    </source>
</evidence>
<keyword evidence="9" id="KW-0325">Glycoprotein</keyword>
<keyword evidence="2" id="KW-0813">Transport</keyword>
<keyword evidence="6" id="KW-0040">ANK repeat</keyword>
<dbReference type="OMA" id="EIAMEVM"/>
<keyword evidence="8 11" id="KW-0472">Membrane</keyword>
<gene>
    <name evidence="13" type="ORF">HERILL_LOCUS14594</name>
</gene>
<dbReference type="GO" id="GO:0005216">
    <property type="term" value="F:monoatomic ion channel activity"/>
    <property type="evidence" value="ECO:0007669"/>
    <property type="project" value="InterPro"/>
</dbReference>
<dbReference type="Proteomes" id="UP000594454">
    <property type="component" value="Chromosome 6"/>
</dbReference>
<dbReference type="Gene3D" id="1.10.287.70">
    <property type="match status" value="1"/>
</dbReference>
<dbReference type="InterPro" id="IPR052076">
    <property type="entry name" value="TRP_cation_channel"/>
</dbReference>
<proteinExistence type="predicted"/>
<dbReference type="EMBL" id="LR899014">
    <property type="protein sequence ID" value="CAD7092217.1"/>
    <property type="molecule type" value="Genomic_DNA"/>
</dbReference>
<accession>A0A7R8V538</accession>
<dbReference type="AlphaFoldDB" id="A0A7R8V538"/>
<feature type="transmembrane region" description="Helical" evidence="11">
    <location>
        <begin position="360"/>
        <end position="382"/>
    </location>
</feature>
<dbReference type="PANTHER" id="PTHR47143:SF1">
    <property type="entry name" value="ION_TRANS DOMAIN-CONTAINING PROTEIN"/>
    <property type="match status" value="1"/>
</dbReference>
<comment type="subcellular location">
    <subcellularLocation>
        <location evidence="1">Membrane</location>
        <topology evidence="1">Multi-pass membrane protein</topology>
    </subcellularLocation>
</comment>
<feature type="transmembrane region" description="Helical" evidence="11">
    <location>
        <begin position="494"/>
        <end position="516"/>
    </location>
</feature>
<keyword evidence="10" id="KW-0407">Ion channel</keyword>
<dbReference type="InParanoid" id="A0A7R8V538"/>
<dbReference type="Pfam" id="PF00520">
    <property type="entry name" value="Ion_trans"/>
    <property type="match status" value="1"/>
</dbReference>
<evidence type="ECO:0000256" key="3">
    <source>
        <dbReference type="ARBA" id="ARBA00022692"/>
    </source>
</evidence>
<feature type="transmembrane region" description="Helical" evidence="11">
    <location>
        <begin position="320"/>
        <end position="340"/>
    </location>
</feature>
<feature type="transmembrane region" description="Helical" evidence="11">
    <location>
        <begin position="428"/>
        <end position="450"/>
    </location>
</feature>
<dbReference type="PANTHER" id="PTHR47143">
    <property type="entry name" value="TRANSIENT RECEPTOR POTENTIAL CATION CHANNEL PROTEIN PAINLESS"/>
    <property type="match status" value="1"/>
</dbReference>
<name>A0A7R8V538_HERIL</name>
<evidence type="ECO:0000256" key="1">
    <source>
        <dbReference type="ARBA" id="ARBA00004141"/>
    </source>
</evidence>
<keyword evidence="5 11" id="KW-1133">Transmembrane helix</keyword>
<dbReference type="InterPro" id="IPR005821">
    <property type="entry name" value="Ion_trans_dom"/>
</dbReference>
<dbReference type="GO" id="GO:1902495">
    <property type="term" value="C:transmembrane transporter complex"/>
    <property type="evidence" value="ECO:0007669"/>
    <property type="project" value="TreeGrafter"/>
</dbReference>
<reference evidence="13 14" key="1">
    <citation type="submission" date="2020-11" db="EMBL/GenBank/DDBJ databases">
        <authorList>
            <person name="Wallbank WR R."/>
            <person name="Pardo Diaz C."/>
            <person name="Kozak K."/>
            <person name="Martin S."/>
            <person name="Jiggins C."/>
            <person name="Moest M."/>
            <person name="Warren A I."/>
            <person name="Generalovic N T."/>
            <person name="Byers J.R.P. K."/>
            <person name="Montejo-Kovacevich G."/>
            <person name="Yen C E."/>
        </authorList>
    </citation>
    <scope>NUCLEOTIDE SEQUENCE [LARGE SCALE GENOMIC DNA]</scope>
</reference>
<sequence length="614" mass="70744">MSHTKFYVIDINDEKWEISELNEDESIFYTSMYTAVTNRDIKLFMSLKDSFDGWEKFLNKGVLMKVVGQHQSGSGQNVAMNLCHLAAISQAREILRILIKAGGDLSKRCVGINDTSNRKKFVFKETLVDLIVTHFREPVLFIRHLMDDSIKCHDMGSSYEYVLDFSILHPQMHRQFKDIINGNGSRNVANGNSSSHQMTVLNAILNSTDDIYSEQYELLKHPLIEAFLTCKWKYYRSFFFLLVLIHFTFVLSLSAAAILVLRCLQKFANESFSEFLSHHLKDTSANSTANGTTTNGGIYNTTSAEMLELLEMYYMSMKSVHVLNIFALIAGLLLFMHAIIQAHFIPLKKLVYEFEIISNLLTAPCAMLKCIVVLISPYGWYFDSHHKWIYHLSSFIILPAWINLMLIIGRFPRLGCYSLMFTTVMRNFLKVMISFVFLIIGFALSFSLMFPNSEHFNDSPLALVRTVVMMVGEFDYLSTFTNEKDPFLNGTSRLIFVLFIISCSIILMNLTQGIAVNDIKQLHEISQVIRLEKESRFLYELESVFTHPIIVNQPFLRKVKHKLFDRGVSTDTIRVTRDDRQGLNNTVYEKLVKDFKPEYNINRRPSCIPFYSGQ</sequence>
<evidence type="ECO:0000256" key="7">
    <source>
        <dbReference type="ARBA" id="ARBA00023065"/>
    </source>
</evidence>
<protein>
    <recommendedName>
        <fullName evidence="12">Ion transport domain-containing protein</fullName>
    </recommendedName>
</protein>
<feature type="domain" description="Ion transport" evidence="12">
    <location>
        <begin position="310"/>
        <end position="524"/>
    </location>
</feature>
<evidence type="ECO:0000256" key="5">
    <source>
        <dbReference type="ARBA" id="ARBA00022989"/>
    </source>
</evidence>